<keyword evidence="2" id="KW-1185">Reference proteome</keyword>
<comment type="caution">
    <text evidence="1">The sequence shown here is derived from an EMBL/GenBank/DDBJ whole genome shotgun (WGS) entry which is preliminary data.</text>
</comment>
<dbReference type="AlphaFoldDB" id="A0A318LEA1"/>
<dbReference type="Proteomes" id="UP000247892">
    <property type="component" value="Unassembled WGS sequence"/>
</dbReference>
<dbReference type="RefSeq" id="WP_110342418.1">
    <property type="nucleotide sequence ID" value="NZ_JBHVKT010000035.1"/>
</dbReference>
<reference evidence="1 2" key="1">
    <citation type="submission" date="2016-07" db="EMBL/GenBank/DDBJ databases">
        <title>Draft genome sequence of Prauserella sp. YIM 121212, isolated from alkaline soil.</title>
        <authorList>
            <person name="Ruckert C."/>
            <person name="Albersmeier A."/>
            <person name="Jiang C.-L."/>
            <person name="Jiang Y."/>
            <person name="Kalinowski J."/>
            <person name="Schneider O."/>
            <person name="Winkler A."/>
            <person name="Zotchev S.B."/>
        </authorList>
    </citation>
    <scope>NUCLEOTIDE SEQUENCE [LARGE SCALE GENOMIC DNA]</scope>
    <source>
        <strain evidence="1 2">YIM 121212</strain>
    </source>
</reference>
<proteinExistence type="predicted"/>
<gene>
    <name evidence="1" type="ORF">BA062_29470</name>
</gene>
<name>A0A318LEA1_9PSEU</name>
<protein>
    <submittedName>
        <fullName evidence="1">Uncharacterized protein</fullName>
    </submittedName>
</protein>
<evidence type="ECO:0000313" key="1">
    <source>
        <dbReference type="EMBL" id="PXY24351.1"/>
    </source>
</evidence>
<accession>A0A318LEA1</accession>
<evidence type="ECO:0000313" key="2">
    <source>
        <dbReference type="Proteomes" id="UP000247892"/>
    </source>
</evidence>
<dbReference type="EMBL" id="MASU01000013">
    <property type="protein sequence ID" value="PXY24351.1"/>
    <property type="molecule type" value="Genomic_DNA"/>
</dbReference>
<organism evidence="1 2">
    <name type="scientific">Prauserella flavalba</name>
    <dbReference type="NCBI Taxonomy" id="1477506"/>
    <lineage>
        <taxon>Bacteria</taxon>
        <taxon>Bacillati</taxon>
        <taxon>Actinomycetota</taxon>
        <taxon>Actinomycetes</taxon>
        <taxon>Pseudonocardiales</taxon>
        <taxon>Pseudonocardiaceae</taxon>
        <taxon>Prauserella</taxon>
    </lineage>
</organism>
<sequence>MSWNDFYRRRDIIDAVLKQAARNPRAGLPFAEISGAREAFGSEEKLLLALQYKWTQVLTGTLRAEVAGPEDAYDVPGGEPDHVDAVSRAWRTAARENATLRAVLDASVDRYPALRRAYEAELRMLAVTAALAEPHEPRDEVTRVGEAFVSLLRARAGHLTAGRRANPVGQLLRRLAPTA</sequence>
<dbReference type="OrthoDB" id="3773711at2"/>